<keyword evidence="9" id="KW-1185">Reference proteome</keyword>
<dbReference type="PRINTS" id="PR00039">
    <property type="entry name" value="HTHLYSR"/>
</dbReference>
<dbReference type="Proteomes" id="UP000319578">
    <property type="component" value="Unassembled WGS sequence"/>
</dbReference>
<evidence type="ECO:0000259" key="5">
    <source>
        <dbReference type="PROSITE" id="PS50931"/>
    </source>
</evidence>
<evidence type="ECO:0000313" key="7">
    <source>
        <dbReference type="EMBL" id="KNB73455.1"/>
    </source>
</evidence>
<keyword evidence="3" id="KW-0238">DNA-binding</keyword>
<dbReference type="SUPFAM" id="SSF53850">
    <property type="entry name" value="Periplasmic binding protein-like II"/>
    <property type="match status" value="1"/>
</dbReference>
<dbReference type="OrthoDB" id="107670at2"/>
<dbReference type="EMBL" id="LGIQ01000005">
    <property type="protein sequence ID" value="KNB73455.1"/>
    <property type="molecule type" value="Genomic_DNA"/>
</dbReference>
<reference evidence="8" key="1">
    <citation type="submission" date="2015-07" db="EMBL/GenBank/DDBJ databases">
        <title>Genome sequencing project for genomic taxonomy and phylogenomics of Bacillus-like bacteria.</title>
        <authorList>
            <person name="Liu B."/>
            <person name="Wang J."/>
            <person name="Zhu Y."/>
            <person name="Liu G."/>
            <person name="Chen Q."/>
            <person name="Chen Z."/>
            <person name="Lan J."/>
            <person name="Che J."/>
            <person name="Ge C."/>
            <person name="Shi H."/>
            <person name="Pan Z."/>
            <person name="Liu X."/>
        </authorList>
    </citation>
    <scope>NUCLEOTIDE SEQUENCE [LARGE SCALE GENOMIC DNA]</scope>
    <source>
        <strain evidence="8">DSM 9887</strain>
    </source>
</reference>
<dbReference type="InterPro" id="IPR036390">
    <property type="entry name" value="WH_DNA-bd_sf"/>
</dbReference>
<proteinExistence type="inferred from homology"/>
<name>A0A0K9YYY3_9BACL</name>
<protein>
    <submittedName>
        <fullName evidence="7">LysR family transcriptional regulator</fullName>
    </submittedName>
</protein>
<dbReference type="GO" id="GO:0003700">
    <property type="term" value="F:DNA-binding transcription factor activity"/>
    <property type="evidence" value="ECO:0007669"/>
    <property type="project" value="InterPro"/>
</dbReference>
<dbReference type="InterPro" id="IPR000847">
    <property type="entry name" value="LysR_HTH_N"/>
</dbReference>
<reference evidence="7" key="2">
    <citation type="submission" date="2015-07" db="EMBL/GenBank/DDBJ databases">
        <title>MeaNS - Measles Nucleotide Surveillance Program.</title>
        <authorList>
            <person name="Tran T."/>
            <person name="Druce J."/>
        </authorList>
    </citation>
    <scope>NUCLEOTIDE SEQUENCE</scope>
    <source>
        <strain evidence="7">DSM 9887</strain>
    </source>
</reference>
<keyword evidence="2" id="KW-0805">Transcription regulation</keyword>
<organism evidence="7 8">
    <name type="scientific">Brevibacillus reuszeri</name>
    <dbReference type="NCBI Taxonomy" id="54915"/>
    <lineage>
        <taxon>Bacteria</taxon>
        <taxon>Bacillati</taxon>
        <taxon>Bacillota</taxon>
        <taxon>Bacilli</taxon>
        <taxon>Bacillales</taxon>
        <taxon>Paenibacillaceae</taxon>
        <taxon>Brevibacillus</taxon>
    </lineage>
</organism>
<dbReference type="CDD" id="cd05466">
    <property type="entry name" value="PBP2_LTTR_substrate"/>
    <property type="match status" value="1"/>
</dbReference>
<evidence type="ECO:0000256" key="4">
    <source>
        <dbReference type="ARBA" id="ARBA00023163"/>
    </source>
</evidence>
<dbReference type="Gene3D" id="1.10.10.10">
    <property type="entry name" value="Winged helix-like DNA-binding domain superfamily/Winged helix DNA-binding domain"/>
    <property type="match status" value="1"/>
</dbReference>
<dbReference type="PATRIC" id="fig|54915.3.peg.6567"/>
<dbReference type="PROSITE" id="PS50931">
    <property type="entry name" value="HTH_LYSR"/>
    <property type="match status" value="1"/>
</dbReference>
<evidence type="ECO:0000313" key="9">
    <source>
        <dbReference type="Proteomes" id="UP000319578"/>
    </source>
</evidence>
<evidence type="ECO:0000256" key="3">
    <source>
        <dbReference type="ARBA" id="ARBA00023125"/>
    </source>
</evidence>
<evidence type="ECO:0000256" key="2">
    <source>
        <dbReference type="ARBA" id="ARBA00023015"/>
    </source>
</evidence>
<dbReference type="AlphaFoldDB" id="A0A0K9YYY3"/>
<dbReference type="STRING" id="54915.ADS79_05760"/>
<dbReference type="Pfam" id="PF00126">
    <property type="entry name" value="HTH_1"/>
    <property type="match status" value="1"/>
</dbReference>
<dbReference type="GO" id="GO:0000976">
    <property type="term" value="F:transcription cis-regulatory region binding"/>
    <property type="evidence" value="ECO:0007669"/>
    <property type="project" value="TreeGrafter"/>
</dbReference>
<dbReference type="PANTHER" id="PTHR30126">
    <property type="entry name" value="HTH-TYPE TRANSCRIPTIONAL REGULATOR"/>
    <property type="match status" value="1"/>
</dbReference>
<dbReference type="Proteomes" id="UP000036834">
    <property type="component" value="Unassembled WGS sequence"/>
</dbReference>
<reference evidence="6 9" key="3">
    <citation type="submission" date="2019-06" db="EMBL/GenBank/DDBJ databases">
        <title>Whole genome shotgun sequence of Brevibacillus reuszeri NBRC 15719.</title>
        <authorList>
            <person name="Hosoyama A."/>
            <person name="Uohara A."/>
            <person name="Ohji S."/>
            <person name="Ichikawa N."/>
        </authorList>
    </citation>
    <scope>NUCLEOTIDE SEQUENCE [LARGE SCALE GENOMIC DNA]</scope>
    <source>
        <strain evidence="6 9">NBRC 15719</strain>
    </source>
</reference>
<sequence>MNERDCLLLQYIYEEQNLTRAAERLFITQPALTYRILQLEKEFGVAIISKRGKSIKLTAEGEYLVTYANKLLIDLRKTKDHLANMQNEVQGSLRIGFTSYFGRYKLPPLLKEFIHLYPKIDINVDSGLSSEIFELLLSEDIHVAIIRGDYKWFDQKHLIDEERICVISNEDIPLDQLPQLPRIIPKIERKAAHKYKNYTYSSLHQTIESWWNERFFAPPNITMKVDSYETCTEMVKNQLGYAIVPSVFVKPEDGLYCTDLITLDGQAITRKTWMLYRKASLHLNVVDRFVEYLKEHYVRE</sequence>
<evidence type="ECO:0000256" key="1">
    <source>
        <dbReference type="ARBA" id="ARBA00009437"/>
    </source>
</evidence>
<comment type="similarity">
    <text evidence="1">Belongs to the LysR transcriptional regulatory family.</text>
</comment>
<dbReference type="RefSeq" id="WP_049737456.1">
    <property type="nucleotide sequence ID" value="NZ_BJON01000013.1"/>
</dbReference>
<dbReference type="Pfam" id="PF03466">
    <property type="entry name" value="LysR_substrate"/>
    <property type="match status" value="1"/>
</dbReference>
<evidence type="ECO:0000313" key="6">
    <source>
        <dbReference type="EMBL" id="GED69736.1"/>
    </source>
</evidence>
<feature type="domain" description="HTH lysR-type" evidence="5">
    <location>
        <begin position="1"/>
        <end position="58"/>
    </location>
</feature>
<dbReference type="EMBL" id="BJON01000013">
    <property type="protein sequence ID" value="GED69736.1"/>
    <property type="molecule type" value="Genomic_DNA"/>
</dbReference>
<dbReference type="PANTHER" id="PTHR30126:SF78">
    <property type="entry name" value="HTH LYSR-TYPE DOMAIN-CONTAINING PROTEIN"/>
    <property type="match status" value="1"/>
</dbReference>
<accession>A0A0K9YYY3</accession>
<dbReference type="InterPro" id="IPR005119">
    <property type="entry name" value="LysR_subst-bd"/>
</dbReference>
<dbReference type="InterPro" id="IPR036388">
    <property type="entry name" value="WH-like_DNA-bd_sf"/>
</dbReference>
<evidence type="ECO:0000313" key="8">
    <source>
        <dbReference type="Proteomes" id="UP000036834"/>
    </source>
</evidence>
<gene>
    <name evidence="7" type="ORF">ADS79_05760</name>
    <name evidence="6" type="ORF">BRE01_34380</name>
</gene>
<comment type="caution">
    <text evidence="7">The sequence shown here is derived from an EMBL/GenBank/DDBJ whole genome shotgun (WGS) entry which is preliminary data.</text>
</comment>
<dbReference type="SUPFAM" id="SSF46785">
    <property type="entry name" value="Winged helix' DNA-binding domain"/>
    <property type="match status" value="1"/>
</dbReference>
<dbReference type="Gene3D" id="3.40.190.290">
    <property type="match status" value="1"/>
</dbReference>
<keyword evidence="4" id="KW-0804">Transcription</keyword>